<dbReference type="SUPFAM" id="SSF53613">
    <property type="entry name" value="Ribokinase-like"/>
    <property type="match status" value="1"/>
</dbReference>
<evidence type="ECO:0000259" key="4">
    <source>
        <dbReference type="Pfam" id="PF00294"/>
    </source>
</evidence>
<dbReference type="NCBIfam" id="NF007321">
    <property type="entry name" value="PRK09813.1"/>
    <property type="match status" value="1"/>
</dbReference>
<dbReference type="PANTHER" id="PTHR43320">
    <property type="entry name" value="SUGAR KINASE"/>
    <property type="match status" value="1"/>
</dbReference>
<evidence type="ECO:0000256" key="2">
    <source>
        <dbReference type="ARBA" id="ARBA00022679"/>
    </source>
</evidence>
<feature type="domain" description="Carbohydrate kinase PfkB" evidence="4">
    <location>
        <begin position="20"/>
        <end position="263"/>
    </location>
</feature>
<evidence type="ECO:0000256" key="1">
    <source>
        <dbReference type="ARBA" id="ARBA00010688"/>
    </source>
</evidence>
<comment type="similarity">
    <text evidence="1">Belongs to the carbohydrate kinase PfkB family.</text>
</comment>
<reference evidence="5" key="1">
    <citation type="submission" date="2022-03" db="EMBL/GenBank/DDBJ databases">
        <title>Characterization and genomic analysis of a Streptococcus dysgalactiae associated with cultured channel catfish mortalities in China.</title>
        <authorList>
            <person name="Wang J."/>
            <person name="Geng Y."/>
        </authorList>
    </citation>
    <scope>NUCLEOTIDE SEQUENCE</scope>
    <source>
        <strain evidence="5">WJ001</strain>
    </source>
</reference>
<dbReference type="InterPro" id="IPR052700">
    <property type="entry name" value="Carb_kinase_PfkB-like"/>
</dbReference>
<evidence type="ECO:0000256" key="3">
    <source>
        <dbReference type="ARBA" id="ARBA00022777"/>
    </source>
</evidence>
<dbReference type="Gene3D" id="3.40.1190.20">
    <property type="match status" value="1"/>
</dbReference>
<dbReference type="InterPro" id="IPR002173">
    <property type="entry name" value="Carboh/pur_kinase_PfkB_CS"/>
</dbReference>
<dbReference type="PANTHER" id="PTHR43320:SF3">
    <property type="entry name" value="CARBOHYDRATE KINASE PFKB DOMAIN-CONTAINING PROTEIN"/>
    <property type="match status" value="1"/>
</dbReference>
<keyword evidence="2 5" id="KW-0808">Transferase</keyword>
<gene>
    <name evidence="5" type="primary">frlD</name>
    <name evidence="5" type="ORF">MP619_01510</name>
</gene>
<dbReference type="EMBL" id="CP095081">
    <property type="protein sequence ID" value="WAI93317.1"/>
    <property type="molecule type" value="Genomic_DNA"/>
</dbReference>
<proteinExistence type="inferred from homology"/>
<dbReference type="Pfam" id="PF00294">
    <property type="entry name" value="PfkB"/>
    <property type="match status" value="1"/>
</dbReference>
<dbReference type="PROSITE" id="PS00583">
    <property type="entry name" value="PFKB_KINASES_1"/>
    <property type="match status" value="1"/>
</dbReference>
<dbReference type="EC" id="2.7.1.218" evidence="5"/>
<evidence type="ECO:0000313" key="5">
    <source>
        <dbReference type="EMBL" id="WAI93317.1"/>
    </source>
</evidence>
<sequence>MKLAAIGSNCIDYYKNLEGGKAFPGGGPVNMAVYNVRIGGQASYIGPVGNDEYGELLKNSLQDRGVNTSHMEIKYGDTAVSEVELIDGERVFGDYTEGVLEDYKLSEEDILFILKHDIVVCDLWGKVESSFEKLQDLGIKTAFDCADRPEDNAVQRAIAFTNYLFFSTDEEDSEDLRLYMKKLWQAGPELVIAMQGEYGSICYDGERYISFGIIDCENVIDTMGAGDSYIAGFLNGKGNDLPIEECMKQGATVATETIQYFGAW</sequence>
<name>A0AAE9UMG4_STRDY</name>
<dbReference type="AlphaFoldDB" id="A0AAE9UMG4"/>
<protein>
    <submittedName>
        <fullName evidence="5">Fructoselysine 6-kinase</fullName>
        <ecNumber evidence="5">2.7.1.218</ecNumber>
    </submittedName>
</protein>
<evidence type="ECO:0000313" key="6">
    <source>
        <dbReference type="Proteomes" id="UP001164948"/>
    </source>
</evidence>
<dbReference type="InterPro" id="IPR029056">
    <property type="entry name" value="Ribokinase-like"/>
</dbReference>
<dbReference type="GO" id="GO:0016301">
    <property type="term" value="F:kinase activity"/>
    <property type="evidence" value="ECO:0007669"/>
    <property type="project" value="UniProtKB-KW"/>
</dbReference>
<organism evidence="5 6">
    <name type="scientific">Streptococcus dysgalactiae</name>
    <dbReference type="NCBI Taxonomy" id="1334"/>
    <lineage>
        <taxon>Bacteria</taxon>
        <taxon>Bacillati</taxon>
        <taxon>Bacillota</taxon>
        <taxon>Bacilli</taxon>
        <taxon>Lactobacillales</taxon>
        <taxon>Streptococcaceae</taxon>
        <taxon>Streptococcus</taxon>
    </lineage>
</organism>
<dbReference type="Proteomes" id="UP001164948">
    <property type="component" value="Chromosome"/>
</dbReference>
<accession>A0AAE9UMG4</accession>
<dbReference type="RefSeq" id="WP_268227813.1">
    <property type="nucleotide sequence ID" value="NZ_CP095081.1"/>
</dbReference>
<dbReference type="PROSITE" id="PS00584">
    <property type="entry name" value="PFKB_KINASES_2"/>
    <property type="match status" value="1"/>
</dbReference>
<dbReference type="InterPro" id="IPR011611">
    <property type="entry name" value="PfkB_dom"/>
</dbReference>
<keyword evidence="3" id="KW-0418">Kinase</keyword>